<evidence type="ECO:0000313" key="3">
    <source>
        <dbReference type="Proteomes" id="UP000185999"/>
    </source>
</evidence>
<dbReference type="Gene3D" id="1.20.120.520">
    <property type="entry name" value="nmb1532 protein domain like"/>
    <property type="match status" value="1"/>
</dbReference>
<organism evidence="2 3">
    <name type="scientific">Neptunomonas antarctica</name>
    <dbReference type="NCBI Taxonomy" id="619304"/>
    <lineage>
        <taxon>Bacteria</taxon>
        <taxon>Pseudomonadati</taxon>
        <taxon>Pseudomonadota</taxon>
        <taxon>Gammaproteobacteria</taxon>
        <taxon>Oceanospirillales</taxon>
        <taxon>Oceanospirillaceae</taxon>
        <taxon>Neptunomonas</taxon>
    </lineage>
</organism>
<dbReference type="EMBL" id="FTOE01000002">
    <property type="protein sequence ID" value="SIS59180.1"/>
    <property type="molecule type" value="Genomic_DNA"/>
</dbReference>
<proteinExistence type="predicted"/>
<evidence type="ECO:0000259" key="1">
    <source>
        <dbReference type="Pfam" id="PF01814"/>
    </source>
</evidence>
<accession>A0A1N7KCF1</accession>
<evidence type="ECO:0000313" key="2">
    <source>
        <dbReference type="EMBL" id="SIS59180.1"/>
    </source>
</evidence>
<dbReference type="AlphaFoldDB" id="A0A1N7KCF1"/>
<sequence>MTLVSELHQDHVNLNKLLEILDKKVIKLKAGSRPNFNLMADVVGYIAKYAEGYHHPREDKMYAFFKGRSNELDDVMSQCEDQHRVLKGSTQTLLNTIDGILHDAVVPMNDLIEQLAAFVINEKVHINFEETEIFPVLDHVATNADWEKVEKELPVESDPLFGEKQAEEYKALYVELMRDINS</sequence>
<dbReference type="PANTHER" id="PTHR39966">
    <property type="entry name" value="BLL2471 PROTEIN-RELATED"/>
    <property type="match status" value="1"/>
</dbReference>
<dbReference type="Proteomes" id="UP000185999">
    <property type="component" value="Unassembled WGS sequence"/>
</dbReference>
<dbReference type="PANTHER" id="PTHR39966:SF1">
    <property type="entry name" value="HEMERYTHRIN-LIKE DOMAIN-CONTAINING PROTEIN"/>
    <property type="match status" value="1"/>
</dbReference>
<dbReference type="GO" id="GO:0005886">
    <property type="term" value="C:plasma membrane"/>
    <property type="evidence" value="ECO:0007669"/>
    <property type="project" value="TreeGrafter"/>
</dbReference>
<dbReference type="RefSeq" id="WP_054342420.1">
    <property type="nucleotide sequence ID" value="NZ_FTOE01000002.1"/>
</dbReference>
<dbReference type="OrthoDB" id="7349010at2"/>
<keyword evidence="3" id="KW-1185">Reference proteome</keyword>
<gene>
    <name evidence="2" type="ORF">SAMN05421760_102327</name>
</gene>
<reference evidence="3" key="1">
    <citation type="submission" date="2017-01" db="EMBL/GenBank/DDBJ databases">
        <authorList>
            <person name="Varghese N."/>
            <person name="Submissions S."/>
        </authorList>
    </citation>
    <scope>NUCLEOTIDE SEQUENCE [LARGE SCALE GENOMIC DNA]</scope>
    <source>
        <strain evidence="3">DSM 22306</strain>
    </source>
</reference>
<dbReference type="Pfam" id="PF01814">
    <property type="entry name" value="Hemerythrin"/>
    <property type="match status" value="1"/>
</dbReference>
<dbReference type="STRING" id="619304.SAMN05421760_102327"/>
<protein>
    <submittedName>
        <fullName evidence="2">Hemerythrin-like domain-containing protein</fullName>
    </submittedName>
</protein>
<feature type="domain" description="Hemerythrin-like" evidence="1">
    <location>
        <begin position="3"/>
        <end position="137"/>
    </location>
</feature>
<name>A0A1N7KCF1_9GAMM</name>
<dbReference type="InterPro" id="IPR012312">
    <property type="entry name" value="Hemerythrin-like"/>
</dbReference>